<dbReference type="GO" id="GO:0004672">
    <property type="term" value="F:protein kinase activity"/>
    <property type="evidence" value="ECO:0007669"/>
    <property type="project" value="InterPro"/>
</dbReference>
<keyword evidence="5" id="KW-0677">Repeat</keyword>
<dbReference type="GO" id="GO:0005524">
    <property type="term" value="F:ATP binding"/>
    <property type="evidence" value="ECO:0007669"/>
    <property type="project" value="UniProtKB-UniRule"/>
</dbReference>
<dbReference type="PROSITE" id="PS00107">
    <property type="entry name" value="PROTEIN_KINASE_ATP"/>
    <property type="match status" value="1"/>
</dbReference>
<dbReference type="InterPro" id="IPR000719">
    <property type="entry name" value="Prot_kinase_dom"/>
</dbReference>
<evidence type="ECO:0000313" key="14">
    <source>
        <dbReference type="Proteomes" id="UP000789595"/>
    </source>
</evidence>
<name>A0A8J2S4B2_9STRA</name>
<evidence type="ECO:0000313" key="13">
    <source>
        <dbReference type="EMBL" id="CAH0364018.1"/>
    </source>
</evidence>
<dbReference type="PANTHER" id="PTHR27000:SF809">
    <property type="entry name" value="OS05G0170300 PROTEIN"/>
    <property type="match status" value="1"/>
</dbReference>
<comment type="caution">
    <text evidence="13">The sequence shown here is derived from an EMBL/GenBank/DDBJ whole genome shotgun (WGS) entry which is preliminary data.</text>
</comment>
<accession>A0A8J2S4B2</accession>
<dbReference type="Gene3D" id="3.30.200.20">
    <property type="entry name" value="Phosphorylase Kinase, domain 1"/>
    <property type="match status" value="1"/>
</dbReference>
<feature type="region of interest" description="Disordered" evidence="11">
    <location>
        <begin position="1"/>
        <end position="24"/>
    </location>
</feature>
<evidence type="ECO:0000256" key="1">
    <source>
        <dbReference type="ARBA" id="ARBA00004167"/>
    </source>
</evidence>
<keyword evidence="14" id="KW-1185">Reference proteome</keyword>
<evidence type="ECO:0000256" key="3">
    <source>
        <dbReference type="ARBA" id="ARBA00022692"/>
    </source>
</evidence>
<dbReference type="InterPro" id="IPR025875">
    <property type="entry name" value="Leu-rich_rpt_4"/>
</dbReference>
<dbReference type="GO" id="GO:0016020">
    <property type="term" value="C:membrane"/>
    <property type="evidence" value="ECO:0007669"/>
    <property type="project" value="UniProtKB-SubCell"/>
</dbReference>
<dbReference type="InterPro" id="IPR017441">
    <property type="entry name" value="Protein_kinase_ATP_BS"/>
</dbReference>
<reference evidence="13" key="1">
    <citation type="submission" date="2021-11" db="EMBL/GenBank/DDBJ databases">
        <authorList>
            <consortium name="Genoscope - CEA"/>
            <person name="William W."/>
        </authorList>
    </citation>
    <scope>NUCLEOTIDE SEQUENCE</scope>
</reference>
<dbReference type="PANTHER" id="PTHR27000">
    <property type="entry name" value="LEUCINE-RICH REPEAT RECEPTOR-LIKE PROTEIN KINASE FAMILY PROTEIN-RELATED"/>
    <property type="match status" value="1"/>
</dbReference>
<comment type="subcellular location">
    <subcellularLocation>
        <location evidence="1">Membrane</location>
        <topology evidence="1">Single-pass membrane protein</topology>
    </subcellularLocation>
</comment>
<evidence type="ECO:0000259" key="12">
    <source>
        <dbReference type="PROSITE" id="PS50011"/>
    </source>
</evidence>
<organism evidence="13 14">
    <name type="scientific">Pelagomonas calceolata</name>
    <dbReference type="NCBI Taxonomy" id="35677"/>
    <lineage>
        <taxon>Eukaryota</taxon>
        <taxon>Sar</taxon>
        <taxon>Stramenopiles</taxon>
        <taxon>Ochrophyta</taxon>
        <taxon>Pelagophyceae</taxon>
        <taxon>Pelagomonadales</taxon>
        <taxon>Pelagomonadaceae</taxon>
        <taxon>Pelagomonas</taxon>
    </lineage>
</organism>
<evidence type="ECO:0000256" key="8">
    <source>
        <dbReference type="ARBA" id="ARBA00023170"/>
    </source>
</evidence>
<dbReference type="OrthoDB" id="41737at2759"/>
<evidence type="ECO:0000256" key="4">
    <source>
        <dbReference type="ARBA" id="ARBA00022729"/>
    </source>
</evidence>
<proteinExistence type="predicted"/>
<keyword evidence="4" id="KW-0732">Signal</keyword>
<evidence type="ECO:0000256" key="7">
    <source>
        <dbReference type="ARBA" id="ARBA00023136"/>
    </source>
</evidence>
<keyword evidence="6" id="KW-1133">Transmembrane helix</keyword>
<keyword evidence="8" id="KW-0675">Receptor</keyword>
<dbReference type="Gene3D" id="3.80.10.10">
    <property type="entry name" value="Ribonuclease Inhibitor"/>
    <property type="match status" value="2"/>
</dbReference>
<feature type="domain" description="Protein kinase" evidence="12">
    <location>
        <begin position="277"/>
        <end position="501"/>
    </location>
</feature>
<evidence type="ECO:0000256" key="11">
    <source>
        <dbReference type="SAM" id="MobiDB-lite"/>
    </source>
</evidence>
<feature type="compositionally biased region" description="Polar residues" evidence="11">
    <location>
        <begin position="1"/>
        <end position="10"/>
    </location>
</feature>
<dbReference type="Proteomes" id="UP000789595">
    <property type="component" value="Unassembled WGS sequence"/>
</dbReference>
<dbReference type="PROSITE" id="PS50011">
    <property type="entry name" value="PROTEIN_KINASE_DOM"/>
    <property type="match status" value="1"/>
</dbReference>
<evidence type="ECO:0000256" key="2">
    <source>
        <dbReference type="ARBA" id="ARBA00022614"/>
    </source>
</evidence>
<dbReference type="Pfam" id="PF12799">
    <property type="entry name" value="LRR_4"/>
    <property type="match status" value="1"/>
</dbReference>
<keyword evidence="3" id="KW-0812">Transmembrane</keyword>
<dbReference type="InterPro" id="IPR001611">
    <property type="entry name" value="Leu-rich_rpt"/>
</dbReference>
<keyword evidence="2" id="KW-0433">Leucine-rich repeat</keyword>
<evidence type="ECO:0000256" key="9">
    <source>
        <dbReference type="ARBA" id="ARBA00023180"/>
    </source>
</evidence>
<keyword evidence="9" id="KW-0325">Glycoprotein</keyword>
<dbReference type="SUPFAM" id="SSF56112">
    <property type="entry name" value="Protein kinase-like (PK-like)"/>
    <property type="match status" value="1"/>
</dbReference>
<dbReference type="Pfam" id="PF13855">
    <property type="entry name" value="LRR_8"/>
    <property type="match status" value="1"/>
</dbReference>
<evidence type="ECO:0000256" key="6">
    <source>
        <dbReference type="ARBA" id="ARBA00022989"/>
    </source>
</evidence>
<dbReference type="InterPro" id="IPR003591">
    <property type="entry name" value="Leu-rich_rpt_typical-subtyp"/>
</dbReference>
<protein>
    <recommendedName>
        <fullName evidence="12">Protein kinase domain-containing protein</fullName>
    </recommendedName>
</protein>
<evidence type="ECO:0000256" key="10">
    <source>
        <dbReference type="PROSITE-ProRule" id="PRU10141"/>
    </source>
</evidence>
<dbReference type="SMART" id="SM00369">
    <property type="entry name" value="LRR_TYP"/>
    <property type="match status" value="5"/>
</dbReference>
<feature type="binding site" evidence="10">
    <location>
        <position position="304"/>
    </location>
    <ligand>
        <name>ATP</name>
        <dbReference type="ChEBI" id="CHEBI:30616"/>
    </ligand>
</feature>
<dbReference type="PROSITE" id="PS51450">
    <property type="entry name" value="LRR"/>
    <property type="match status" value="1"/>
</dbReference>
<sequence>MRRNNSSSNKLAAAEQGLPKKKMPKPQPWLVLLSQRRVALAGALVAFAVLYAFSRQDEAKDNEEIPCDVLTNPRWAPRLPSLVELSLRNCGLTELPAAIGQCASLKKLDLGGNDLTDLPMTLAKCTRLEILFVLGSRRMQSVPKVLARMTSLTRLGLKSNGLTKLHGDALPPHLIHAIFTDNQITTIDEEAWRKFSSIRKLMLANNKLTSFTGGTNPSKNLASLELVRLANNDLQSLPDEVLRAPRLAWVALAGNPRLVGFGQLASALETTMARIDFSDAVALGKGASGSVRSASFKGTPCAVKELLETSSDGAARDELAVHERVAGETPSTLIKTLAIIREPPAVVMERLTKNARDLARPPTIIEVTRDRYEDGERFSSAFSITLLKGLAEALRYLHSKRVAHGDVYGHNTLVLDSTGAAKLGDFGASFYYGELAPSAQRLIERVEVRAFGVLCAEVATRIVGAAATRDRLLAVADDCLQGDAAARPSFERLVAALGNVN</sequence>
<keyword evidence="7" id="KW-0472">Membrane</keyword>
<dbReference type="InterPro" id="IPR011009">
    <property type="entry name" value="Kinase-like_dom_sf"/>
</dbReference>
<dbReference type="AlphaFoldDB" id="A0A8J2S4B2"/>
<dbReference type="Gene3D" id="1.10.510.10">
    <property type="entry name" value="Transferase(Phosphotransferase) domain 1"/>
    <property type="match status" value="1"/>
</dbReference>
<dbReference type="Pfam" id="PF00069">
    <property type="entry name" value="Pkinase"/>
    <property type="match status" value="1"/>
</dbReference>
<gene>
    <name evidence="13" type="ORF">PECAL_1P03650</name>
</gene>
<dbReference type="SUPFAM" id="SSF52058">
    <property type="entry name" value="L domain-like"/>
    <property type="match status" value="1"/>
</dbReference>
<keyword evidence="10" id="KW-0067">ATP-binding</keyword>
<keyword evidence="10" id="KW-0547">Nucleotide-binding</keyword>
<evidence type="ECO:0000256" key="5">
    <source>
        <dbReference type="ARBA" id="ARBA00022737"/>
    </source>
</evidence>
<dbReference type="InterPro" id="IPR032675">
    <property type="entry name" value="LRR_dom_sf"/>
</dbReference>
<dbReference type="EMBL" id="CAKKNE010000001">
    <property type="protein sequence ID" value="CAH0364018.1"/>
    <property type="molecule type" value="Genomic_DNA"/>
</dbReference>